<dbReference type="Proteomes" id="UP000435112">
    <property type="component" value="Unassembled WGS sequence"/>
</dbReference>
<keyword evidence="6" id="KW-1185">Reference proteome</keyword>
<name>A0A6A3GWW4_9STRA</name>
<evidence type="ECO:0000313" key="4">
    <source>
        <dbReference type="EMBL" id="KAE9274126.1"/>
    </source>
</evidence>
<keyword evidence="1" id="KW-0732">Signal</keyword>
<dbReference type="Proteomes" id="UP000434957">
    <property type="component" value="Unassembled WGS sequence"/>
</dbReference>
<dbReference type="Proteomes" id="UP000429607">
    <property type="component" value="Unassembled WGS sequence"/>
</dbReference>
<evidence type="ECO:0000313" key="3">
    <source>
        <dbReference type="EMBL" id="KAE8967795.1"/>
    </source>
</evidence>
<feature type="chain" id="PRO_5036164023" description="Secreted protein" evidence="1">
    <location>
        <begin position="31"/>
        <end position="61"/>
    </location>
</feature>
<evidence type="ECO:0000313" key="2">
    <source>
        <dbReference type="EMBL" id="KAE8961494.1"/>
    </source>
</evidence>
<reference evidence="5 7" key="1">
    <citation type="submission" date="2018-09" db="EMBL/GenBank/DDBJ databases">
        <title>Genomic investigation of the strawberry pathogen Phytophthora fragariae indicates pathogenicity is determined by transcriptional variation in three key races.</title>
        <authorList>
            <person name="Adams T.M."/>
            <person name="Armitage A.D."/>
            <person name="Sobczyk M.K."/>
            <person name="Bates H.J."/>
            <person name="Dunwell J.M."/>
            <person name="Nellist C.F."/>
            <person name="Harrison R.J."/>
        </authorList>
    </citation>
    <scope>NUCLEOTIDE SEQUENCE [LARGE SCALE GENOMIC DNA]</scope>
    <source>
        <strain evidence="2 5">SCRP249</strain>
        <strain evidence="3 7">SCRP324</strain>
        <strain evidence="4 6">SCRP333</strain>
    </source>
</reference>
<proteinExistence type="predicted"/>
<gene>
    <name evidence="2" type="ORF">PR001_g30024</name>
    <name evidence="3" type="ORF">PR002_g27949</name>
    <name evidence="4" type="ORF">PR003_g29704</name>
</gene>
<comment type="caution">
    <text evidence="2">The sequence shown here is derived from an EMBL/GenBank/DDBJ whole genome shotgun (WGS) entry which is preliminary data.</text>
</comment>
<sequence>MLKQYARSCSWHVKRFTVVLLTYCLVPTWHKTRCCAPFCRGENTANVVGYHPSSKNIVDTG</sequence>
<evidence type="ECO:0000256" key="1">
    <source>
        <dbReference type="SAM" id="SignalP"/>
    </source>
</evidence>
<evidence type="ECO:0000313" key="6">
    <source>
        <dbReference type="Proteomes" id="UP000434957"/>
    </source>
</evidence>
<evidence type="ECO:0000313" key="5">
    <source>
        <dbReference type="Proteomes" id="UP000429607"/>
    </source>
</evidence>
<evidence type="ECO:0008006" key="8">
    <source>
        <dbReference type="Google" id="ProtNLM"/>
    </source>
</evidence>
<dbReference type="EMBL" id="QXFU01004636">
    <property type="protein sequence ID" value="KAE8967795.1"/>
    <property type="molecule type" value="Genomic_DNA"/>
</dbReference>
<protein>
    <recommendedName>
        <fullName evidence="8">Secreted protein</fullName>
    </recommendedName>
</protein>
<organism evidence="2 5">
    <name type="scientific">Phytophthora rubi</name>
    <dbReference type="NCBI Taxonomy" id="129364"/>
    <lineage>
        <taxon>Eukaryota</taxon>
        <taxon>Sar</taxon>
        <taxon>Stramenopiles</taxon>
        <taxon>Oomycota</taxon>
        <taxon>Peronosporomycetes</taxon>
        <taxon>Peronosporales</taxon>
        <taxon>Peronosporaceae</taxon>
        <taxon>Phytophthora</taxon>
    </lineage>
</organism>
<dbReference type="EMBL" id="QXFT01005124">
    <property type="protein sequence ID" value="KAE9274126.1"/>
    <property type="molecule type" value="Genomic_DNA"/>
</dbReference>
<dbReference type="EMBL" id="QXFV01006421">
    <property type="protein sequence ID" value="KAE8961494.1"/>
    <property type="molecule type" value="Genomic_DNA"/>
</dbReference>
<dbReference type="AlphaFoldDB" id="A0A6A3GWW4"/>
<accession>A0A6A3GWW4</accession>
<evidence type="ECO:0000313" key="7">
    <source>
        <dbReference type="Proteomes" id="UP000435112"/>
    </source>
</evidence>
<feature type="signal peptide" evidence="1">
    <location>
        <begin position="1"/>
        <end position="30"/>
    </location>
</feature>